<accession>A8PWQ4</accession>
<dbReference type="Proteomes" id="UP000008837">
    <property type="component" value="Unassembled WGS sequence"/>
</dbReference>
<dbReference type="STRING" id="425265.A8PWQ4"/>
<dbReference type="CDD" id="cd00555">
    <property type="entry name" value="Maf"/>
    <property type="match status" value="1"/>
</dbReference>
<dbReference type="OMA" id="CELFHER"/>
<dbReference type="InterPro" id="IPR003697">
    <property type="entry name" value="Maf-like"/>
</dbReference>
<dbReference type="NCBIfam" id="TIGR00172">
    <property type="entry name" value="maf"/>
    <property type="match status" value="1"/>
</dbReference>
<keyword evidence="2" id="KW-0378">Hydrolase</keyword>
<organism evidence="3 4">
    <name type="scientific">Malassezia globosa (strain ATCC MYA-4612 / CBS 7966)</name>
    <name type="common">Dandruff-associated fungus</name>
    <dbReference type="NCBI Taxonomy" id="425265"/>
    <lineage>
        <taxon>Eukaryota</taxon>
        <taxon>Fungi</taxon>
        <taxon>Dikarya</taxon>
        <taxon>Basidiomycota</taxon>
        <taxon>Ustilaginomycotina</taxon>
        <taxon>Malasseziomycetes</taxon>
        <taxon>Malasseziales</taxon>
        <taxon>Malasseziaceae</taxon>
        <taxon>Malassezia</taxon>
    </lineage>
</organism>
<evidence type="ECO:0000256" key="2">
    <source>
        <dbReference type="ARBA" id="ARBA00022801"/>
    </source>
</evidence>
<dbReference type="Pfam" id="PF02545">
    <property type="entry name" value="Maf"/>
    <property type="match status" value="1"/>
</dbReference>
<keyword evidence="4" id="KW-1185">Reference proteome</keyword>
<dbReference type="GO" id="GO:0047429">
    <property type="term" value="F:nucleoside triphosphate diphosphatase activity"/>
    <property type="evidence" value="ECO:0007669"/>
    <property type="project" value="InterPro"/>
</dbReference>
<sequence>MAFEYPVETASEKAKEVYVRLVQTDDHNPPDLVIGADTVIVYDGEILEKPVDKVDNVRMLADLCGRSFHVITGVALVHPILSAPGYQIRTVCEQTKVHFADVPAPLLQAYVESGEGLDRAGGFAIQGRGALLIRGIEGDYNNVVGFPLYSVFDLLHNLVENEELDLEGMDM</sequence>
<dbReference type="RefSeq" id="XP_001731913.1">
    <property type="nucleotide sequence ID" value="XM_001731861.1"/>
</dbReference>
<dbReference type="EMBL" id="AAYY01000003">
    <property type="protein sequence ID" value="EDP44699.1"/>
    <property type="molecule type" value="Genomic_DNA"/>
</dbReference>
<dbReference type="HAMAP" id="MF_00528">
    <property type="entry name" value="Maf"/>
    <property type="match status" value="1"/>
</dbReference>
<dbReference type="PANTHER" id="PTHR43213">
    <property type="entry name" value="BIFUNCTIONAL DTTP/UTP PYROPHOSPHATASE/METHYLTRANSFERASE PROTEIN-RELATED"/>
    <property type="match status" value="1"/>
</dbReference>
<dbReference type="AlphaFoldDB" id="A8PWQ4"/>
<evidence type="ECO:0008006" key="5">
    <source>
        <dbReference type="Google" id="ProtNLM"/>
    </source>
</evidence>
<comment type="caution">
    <text evidence="3">The sequence shown here is derived from an EMBL/GenBank/DDBJ whole genome shotgun (WGS) entry which is preliminary data.</text>
</comment>
<reference evidence="3 4" key="1">
    <citation type="journal article" date="2007" name="Proc. Natl. Acad. Sci. U.S.A.">
        <title>Dandruff-associated Malassezia genomes reveal convergent and divergent virulence traits shared with plant and human fungal pathogens.</title>
        <authorList>
            <person name="Xu J."/>
            <person name="Saunders C.W."/>
            <person name="Hu P."/>
            <person name="Grant R.A."/>
            <person name="Boekhout T."/>
            <person name="Kuramae E.E."/>
            <person name="Kronstad J.W."/>
            <person name="Deangelis Y.M."/>
            <person name="Reeder N.L."/>
            <person name="Johnstone K.R."/>
            <person name="Leland M."/>
            <person name="Fieno A.M."/>
            <person name="Begley W.M."/>
            <person name="Sun Y."/>
            <person name="Lacey M.P."/>
            <person name="Chaudhary T."/>
            <person name="Keough T."/>
            <person name="Chu L."/>
            <person name="Sears R."/>
            <person name="Yuan B."/>
            <person name="Dawson T.L.Jr."/>
        </authorList>
    </citation>
    <scope>NUCLEOTIDE SEQUENCE [LARGE SCALE GENOMIC DNA]</scope>
    <source>
        <strain evidence="4">ATCC MYA-4612 / CBS 7966</strain>
    </source>
</reference>
<dbReference type="SUPFAM" id="SSF52972">
    <property type="entry name" value="ITPase-like"/>
    <property type="match status" value="1"/>
</dbReference>
<dbReference type="InParanoid" id="A8PWQ4"/>
<dbReference type="OrthoDB" id="10267058at2759"/>
<dbReference type="PIRSF" id="PIRSF006305">
    <property type="entry name" value="Maf"/>
    <property type="match status" value="1"/>
</dbReference>
<dbReference type="VEuPathDB" id="FungiDB:MGL_1181"/>
<name>A8PWQ4_MALGO</name>
<dbReference type="GeneID" id="5856218"/>
<dbReference type="KEGG" id="mgl:MGL_1181"/>
<dbReference type="InterPro" id="IPR029001">
    <property type="entry name" value="ITPase-like_fam"/>
</dbReference>
<protein>
    <recommendedName>
        <fullName evidence="5">Maf-like protein</fullName>
    </recommendedName>
</protein>
<evidence type="ECO:0000313" key="3">
    <source>
        <dbReference type="EMBL" id="EDP44699.1"/>
    </source>
</evidence>
<gene>
    <name evidence="3" type="ORF">MGL_1181</name>
</gene>
<dbReference type="Gene3D" id="3.90.950.10">
    <property type="match status" value="1"/>
</dbReference>
<dbReference type="PANTHER" id="PTHR43213:SF5">
    <property type="entry name" value="BIFUNCTIONAL DTTP_UTP PYROPHOSPHATASE_METHYLTRANSFERASE PROTEIN-RELATED"/>
    <property type="match status" value="1"/>
</dbReference>
<comment type="cofactor">
    <cofactor evidence="1">
        <name>a divalent metal cation</name>
        <dbReference type="ChEBI" id="CHEBI:60240"/>
    </cofactor>
</comment>
<evidence type="ECO:0000313" key="4">
    <source>
        <dbReference type="Proteomes" id="UP000008837"/>
    </source>
</evidence>
<dbReference type="FunCoup" id="A8PWQ4">
    <property type="interactions" value="32"/>
</dbReference>
<evidence type="ECO:0000256" key="1">
    <source>
        <dbReference type="ARBA" id="ARBA00001968"/>
    </source>
</evidence>
<proteinExistence type="inferred from homology"/>